<dbReference type="PROSITE" id="PS01229">
    <property type="entry name" value="COF_2"/>
    <property type="match status" value="1"/>
</dbReference>
<sequence>MKRAVFFDVDGTLFDNKNQCVPRKTVEVLKKLKEDPTIVLGLATGRSHTQLDAINEVKDLFDYRILINGALAFKGDEIIYENKIDPSLVAEFVSYLEKKNVATGYVGLEGYSISMYNESVQQSLDDYQMMVPKADKFYYQNKDIYQMWIFDGRRTIIEDAMNDFSNLTIYPWHKHGADVLSITSNKGNALNAIRPLLGVDQVICFGDGLNDFELIQNADIGVVMNNSRSDELKKLATLVAKDIDQDGIYHACVELGLIK</sequence>
<dbReference type="GO" id="GO:0016791">
    <property type="term" value="F:phosphatase activity"/>
    <property type="evidence" value="ECO:0007669"/>
    <property type="project" value="UniProtKB-ARBA"/>
</dbReference>
<dbReference type="GO" id="GO:0000287">
    <property type="term" value="F:magnesium ion binding"/>
    <property type="evidence" value="ECO:0007669"/>
    <property type="project" value="TreeGrafter"/>
</dbReference>
<evidence type="ECO:0000313" key="2">
    <source>
        <dbReference type="Proteomes" id="UP000032737"/>
    </source>
</evidence>
<dbReference type="AlphaFoldDB" id="U4KSV9"/>
<dbReference type="Gene3D" id="3.40.50.1000">
    <property type="entry name" value="HAD superfamily/HAD-like"/>
    <property type="match status" value="1"/>
</dbReference>
<organism evidence="1 2">
    <name type="scientific">Acholeplasma brassicae</name>
    <dbReference type="NCBI Taxonomy" id="61635"/>
    <lineage>
        <taxon>Bacteria</taxon>
        <taxon>Bacillati</taxon>
        <taxon>Mycoplasmatota</taxon>
        <taxon>Mollicutes</taxon>
        <taxon>Acholeplasmatales</taxon>
        <taxon>Acholeplasmataceae</taxon>
        <taxon>Acholeplasma</taxon>
    </lineage>
</organism>
<dbReference type="KEGG" id="abra:BN85305980"/>
<protein>
    <submittedName>
        <fullName evidence="1">HAD superfamily protein, hydrolase 3-type</fullName>
    </submittedName>
</protein>
<dbReference type="InterPro" id="IPR023214">
    <property type="entry name" value="HAD_sf"/>
</dbReference>
<dbReference type="PANTHER" id="PTHR10000">
    <property type="entry name" value="PHOSPHOSERINE PHOSPHATASE"/>
    <property type="match status" value="1"/>
</dbReference>
<name>U4KSV9_9MOLU</name>
<dbReference type="HOGENOM" id="CLU_044146_7_0_14"/>
<dbReference type="OrthoDB" id="384659at2"/>
<dbReference type="STRING" id="61635.BN85305980"/>
<reference evidence="1 2" key="1">
    <citation type="journal article" date="2013" name="J. Mol. Microbiol. Biotechnol.">
        <title>Analysis of the Complete Genomes of Acholeplasma brassicae , A. palmae and A. laidlawii and Their Comparison to the Obligate Parasites from ' Candidatus Phytoplasma'.</title>
        <authorList>
            <person name="Kube M."/>
            <person name="Siewert C."/>
            <person name="Migdoll A.M."/>
            <person name="Duduk B."/>
            <person name="Holz S."/>
            <person name="Rabus R."/>
            <person name="Seemuller E."/>
            <person name="Mitrovic J."/>
            <person name="Muller I."/>
            <person name="Buttner C."/>
            <person name="Reinhardt R."/>
        </authorList>
    </citation>
    <scope>NUCLEOTIDE SEQUENCE [LARGE SCALE GENOMIC DNA]</scope>
    <source>
        <strain evidence="2">0502</strain>
    </source>
</reference>
<evidence type="ECO:0000313" key="1">
    <source>
        <dbReference type="EMBL" id="CCV65619.1"/>
    </source>
</evidence>
<dbReference type="SFLD" id="SFLDG01140">
    <property type="entry name" value="C2.B:_Phosphomannomutase_and_P"/>
    <property type="match status" value="1"/>
</dbReference>
<proteinExistence type="predicted"/>
<dbReference type="SFLD" id="SFLDS00003">
    <property type="entry name" value="Haloacid_Dehalogenase"/>
    <property type="match status" value="1"/>
</dbReference>
<dbReference type="InterPro" id="IPR036412">
    <property type="entry name" value="HAD-like_sf"/>
</dbReference>
<dbReference type="SUPFAM" id="SSF56784">
    <property type="entry name" value="HAD-like"/>
    <property type="match status" value="1"/>
</dbReference>
<gene>
    <name evidence="1" type="ORF">BN85305980</name>
</gene>
<dbReference type="GO" id="GO:0005829">
    <property type="term" value="C:cytosol"/>
    <property type="evidence" value="ECO:0007669"/>
    <property type="project" value="TreeGrafter"/>
</dbReference>
<dbReference type="RefSeq" id="WP_030004479.1">
    <property type="nucleotide sequence ID" value="NC_022549.1"/>
</dbReference>
<dbReference type="Gene3D" id="3.30.1240.10">
    <property type="match status" value="1"/>
</dbReference>
<dbReference type="EMBL" id="FO681348">
    <property type="protein sequence ID" value="CCV65619.1"/>
    <property type="molecule type" value="Genomic_DNA"/>
</dbReference>
<dbReference type="Pfam" id="PF08282">
    <property type="entry name" value="Hydrolase_3"/>
    <property type="match status" value="1"/>
</dbReference>
<dbReference type="Proteomes" id="UP000032737">
    <property type="component" value="Chromosome"/>
</dbReference>
<dbReference type="NCBIfam" id="TIGR01484">
    <property type="entry name" value="HAD-SF-IIB"/>
    <property type="match status" value="1"/>
</dbReference>
<keyword evidence="1" id="KW-0378">Hydrolase</keyword>
<keyword evidence="2" id="KW-1185">Reference proteome</keyword>
<dbReference type="PANTHER" id="PTHR10000:SF25">
    <property type="entry name" value="PHOSPHATASE YKRA-RELATED"/>
    <property type="match status" value="1"/>
</dbReference>
<dbReference type="InterPro" id="IPR006379">
    <property type="entry name" value="HAD-SF_hydro_IIB"/>
</dbReference>
<accession>U4KSV9</accession>